<dbReference type="eggNOG" id="COG0656">
    <property type="taxonomic scope" value="Bacteria"/>
</dbReference>
<keyword evidence="4" id="KW-1185">Reference proteome</keyword>
<dbReference type="Pfam" id="PF13699">
    <property type="entry name" value="eCIS_core"/>
    <property type="match status" value="1"/>
</dbReference>
<accession>C8XEU5</accession>
<dbReference type="HOGENOM" id="CLU_458440_0_0_11"/>
<proteinExistence type="predicted"/>
<evidence type="ECO:0000256" key="1">
    <source>
        <dbReference type="SAM" id="MobiDB-lite"/>
    </source>
</evidence>
<dbReference type="Proteomes" id="UP000002218">
    <property type="component" value="Chromosome"/>
</dbReference>
<reference evidence="4" key="1">
    <citation type="submission" date="2009-09" db="EMBL/GenBank/DDBJ databases">
        <title>The complete genome of Nakamurella multipartita DSM 44233.</title>
        <authorList>
            <consortium name="US DOE Joint Genome Institute (JGI-PGF)"/>
            <person name="Lucas S."/>
            <person name="Copeland A."/>
            <person name="Lapidus A."/>
            <person name="Glavina del Rio T."/>
            <person name="Dalin E."/>
            <person name="Tice H."/>
            <person name="Bruce D."/>
            <person name="Goodwin L."/>
            <person name="Pitluck S."/>
            <person name="Kyrpides N."/>
            <person name="Mavromatis K."/>
            <person name="Ivanova N."/>
            <person name="Ovchinnikova G."/>
            <person name="Sims D."/>
            <person name="Meincke L."/>
            <person name="Brettin T."/>
            <person name="Detter J.C."/>
            <person name="Han C."/>
            <person name="Larimer F."/>
            <person name="Land M."/>
            <person name="Hauser L."/>
            <person name="Markowitz V."/>
            <person name="Cheng J.-F."/>
            <person name="Hugenholtz P."/>
            <person name="Woyke T."/>
            <person name="Wu D."/>
            <person name="Klenk H.-P."/>
            <person name="Eisen J.A."/>
        </authorList>
    </citation>
    <scope>NUCLEOTIDE SEQUENCE [LARGE SCALE GENOMIC DNA]</scope>
    <source>
        <strain evidence="4">ATCC 700099 / DSM 44233 / CIP 104796 / JCM 9543 / NBRC 105858 / Y-104</strain>
    </source>
</reference>
<dbReference type="AlphaFoldDB" id="C8XEU5"/>
<feature type="region of interest" description="Disordered" evidence="1">
    <location>
        <begin position="40"/>
        <end position="75"/>
    </location>
</feature>
<dbReference type="STRING" id="479431.Namu_3521"/>
<sequence>MRAVQVGRAAVGREPAAAPAADETVDAAAAPPSVLAPPAMPGIGPVAGPGSAGALRRHGGELHDPLGGSPVSPEVNGALARLQGRGRPLPESVAGPMSRAMGADLGGVRIHTGAEPARLARSVQATAFTLGRDIFFGAGHYAPQTSAGQRLLAHELAHTIAPGGGSASASGPIIGRAADPVEAQADRVADDALRVLRRQPAAPAAPDEHPAAPAPLSLLRSRSAGGDRLRRKVGFEAELMVPSLGPSANQLTYAKEPGKVTDSIKSFLDGGVAYGTDIGGKDSGADVRLDSDHGASVDRRPIVNKLIELGYVTGTPSEPRTKIEFVTTAMDELAPGSTRRVKEVVGKLRGQLSAALTQAQSGELHQLGAPAKAGYKTGVPVADLKAWLGADYAELDTVVKEYLTAGVKDEVYLQATVGVIPSSLMTFFARASLPGKVQVAPPSAARQQILGMVAEVVAAFETKFSTAPEDHWVRQLGATSSHAFLGLLGLIYSYLLGDTLHQTSDGTESTVKNAVPFLIKMSPYGLVAKTAPHALKDNPPPREFVRSIGDLMKKTKYLQLAYWVEESRKDGTAVSDGKLPAKLDARPRAERLITGDYTDFVEKVLLGTGGAVPVVVGKMLPGPDKPPTDTGGVNVFHELYNQQGIPLEYRAISKRYTVSEVTAALGEILAELRVINLSGLTEEQRATVTEAFK</sequence>
<feature type="domain" description="eCIS core" evidence="2">
    <location>
        <begin position="88"/>
        <end position="162"/>
    </location>
</feature>
<organism evidence="3 4">
    <name type="scientific">Nakamurella multipartita (strain ATCC 700099 / DSM 44233 / CIP 104796 / JCM 9543 / NBRC 105858 / Y-104)</name>
    <name type="common">Microsphaera multipartita</name>
    <dbReference type="NCBI Taxonomy" id="479431"/>
    <lineage>
        <taxon>Bacteria</taxon>
        <taxon>Bacillati</taxon>
        <taxon>Actinomycetota</taxon>
        <taxon>Actinomycetes</taxon>
        <taxon>Nakamurellales</taxon>
        <taxon>Nakamurellaceae</taxon>
        <taxon>Nakamurella</taxon>
    </lineage>
</organism>
<evidence type="ECO:0000259" key="2">
    <source>
        <dbReference type="Pfam" id="PF13699"/>
    </source>
</evidence>
<feature type="region of interest" description="Disordered" evidence="1">
    <location>
        <begin position="1"/>
        <end position="24"/>
    </location>
</feature>
<reference evidence="3 4" key="2">
    <citation type="journal article" date="2010" name="Stand. Genomic Sci.">
        <title>Complete genome sequence of Nakamurella multipartita type strain (Y-104).</title>
        <authorList>
            <person name="Tice H."/>
            <person name="Mayilraj S."/>
            <person name="Sims D."/>
            <person name="Lapidus A."/>
            <person name="Nolan M."/>
            <person name="Lucas S."/>
            <person name="Glavina Del Rio T."/>
            <person name="Copeland A."/>
            <person name="Cheng J.F."/>
            <person name="Meincke L."/>
            <person name="Bruce D."/>
            <person name="Goodwin L."/>
            <person name="Pitluck S."/>
            <person name="Ivanova N."/>
            <person name="Mavromatis K."/>
            <person name="Ovchinnikova G."/>
            <person name="Pati A."/>
            <person name="Chen A."/>
            <person name="Palaniappan K."/>
            <person name="Land M."/>
            <person name="Hauser L."/>
            <person name="Chang Y.J."/>
            <person name="Jeffries C.D."/>
            <person name="Detter J.C."/>
            <person name="Brettin T."/>
            <person name="Rohde M."/>
            <person name="Goker M."/>
            <person name="Bristow J."/>
            <person name="Eisen J.A."/>
            <person name="Markowitz V."/>
            <person name="Hugenholtz P."/>
            <person name="Kyrpides N.C."/>
            <person name="Klenk H.P."/>
            <person name="Chen F."/>
        </authorList>
    </citation>
    <scope>NUCLEOTIDE SEQUENCE [LARGE SCALE GENOMIC DNA]</scope>
    <source>
        <strain evidence="4">ATCC 700099 / DSM 44233 / CIP 104796 / JCM 9543 / NBRC 105858 / Y-104</strain>
    </source>
</reference>
<dbReference type="InterPro" id="IPR025295">
    <property type="entry name" value="eCIS_core_dom"/>
</dbReference>
<feature type="compositionally biased region" description="Low complexity" evidence="1">
    <location>
        <begin position="7"/>
        <end position="24"/>
    </location>
</feature>
<dbReference type="InParanoid" id="C8XEU5"/>
<evidence type="ECO:0000313" key="4">
    <source>
        <dbReference type="Proteomes" id="UP000002218"/>
    </source>
</evidence>
<dbReference type="RefSeq" id="WP_015748700.1">
    <property type="nucleotide sequence ID" value="NC_013235.1"/>
</dbReference>
<dbReference type="EMBL" id="CP001737">
    <property type="protein sequence ID" value="ACV79846.1"/>
    <property type="molecule type" value="Genomic_DNA"/>
</dbReference>
<protein>
    <recommendedName>
        <fullName evidence="2">eCIS core domain-containing protein</fullName>
    </recommendedName>
</protein>
<gene>
    <name evidence="3" type="ordered locus">Namu_3521</name>
</gene>
<feature type="region of interest" description="Disordered" evidence="1">
    <location>
        <begin position="200"/>
        <end position="220"/>
    </location>
</feature>
<evidence type="ECO:0000313" key="3">
    <source>
        <dbReference type="EMBL" id="ACV79846.1"/>
    </source>
</evidence>
<dbReference type="KEGG" id="nml:Namu_3521"/>
<name>C8XEU5_NAKMY</name>